<dbReference type="EMBL" id="BARU01049387">
    <property type="protein sequence ID" value="GAH92898.1"/>
    <property type="molecule type" value="Genomic_DNA"/>
</dbReference>
<dbReference type="GO" id="GO:0016829">
    <property type="term" value="F:lyase activity"/>
    <property type="evidence" value="ECO:0007669"/>
    <property type="project" value="UniProtKB-KW"/>
</dbReference>
<dbReference type="GO" id="GO:0009063">
    <property type="term" value="P:amino acid catabolic process"/>
    <property type="evidence" value="ECO:0007669"/>
    <property type="project" value="InterPro"/>
</dbReference>
<dbReference type="InterPro" id="IPR029017">
    <property type="entry name" value="Enolase-like_N"/>
</dbReference>
<comment type="caution">
    <text evidence="3">The sequence shown here is derived from an EMBL/GenBank/DDBJ whole genome shotgun (WGS) entry which is preliminary data.</text>
</comment>
<dbReference type="InterPro" id="IPR013341">
    <property type="entry name" value="Mandelate_racemase_N_dom"/>
</dbReference>
<dbReference type="Pfam" id="PF02746">
    <property type="entry name" value="MR_MLE_N"/>
    <property type="match status" value="1"/>
</dbReference>
<dbReference type="InterPro" id="IPR036849">
    <property type="entry name" value="Enolase-like_C_sf"/>
</dbReference>
<dbReference type="InterPro" id="IPR034593">
    <property type="entry name" value="DgoD-like"/>
</dbReference>
<evidence type="ECO:0000313" key="3">
    <source>
        <dbReference type="EMBL" id="GAH92898.1"/>
    </source>
</evidence>
<dbReference type="Gene3D" id="3.20.20.120">
    <property type="entry name" value="Enolase-like C-terminal domain"/>
    <property type="match status" value="1"/>
</dbReference>
<accession>X1LFG4</accession>
<feature type="non-terminal residue" evidence="3">
    <location>
        <position position="47"/>
    </location>
</feature>
<evidence type="ECO:0000259" key="2">
    <source>
        <dbReference type="Pfam" id="PF02746"/>
    </source>
</evidence>
<dbReference type="AlphaFoldDB" id="X1LFG4"/>
<feature type="non-terminal residue" evidence="3">
    <location>
        <position position="1"/>
    </location>
</feature>
<dbReference type="InterPro" id="IPR018110">
    <property type="entry name" value="Mandel_Rmase/mucon_lact_enz_CS"/>
</dbReference>
<dbReference type="PROSITE" id="PS00908">
    <property type="entry name" value="MR_MLE_1"/>
    <property type="match status" value="1"/>
</dbReference>
<keyword evidence="1" id="KW-0456">Lyase</keyword>
<name>X1LFG4_9ZZZZ</name>
<gene>
    <name evidence="3" type="ORF">S03H2_72746</name>
</gene>
<proteinExistence type="predicted"/>
<evidence type="ECO:0000256" key="1">
    <source>
        <dbReference type="ARBA" id="ARBA00023239"/>
    </source>
</evidence>
<dbReference type="PANTHER" id="PTHR48080">
    <property type="entry name" value="D-GALACTONATE DEHYDRATASE-RELATED"/>
    <property type="match status" value="1"/>
</dbReference>
<feature type="domain" description="Mandelate racemase/muconate lactonizing enzyme N-terminal" evidence="2">
    <location>
        <begin position="14"/>
        <end position="42"/>
    </location>
</feature>
<dbReference type="Gene3D" id="3.30.390.10">
    <property type="entry name" value="Enolase-like, N-terminal domain"/>
    <property type="match status" value="1"/>
</dbReference>
<dbReference type="PANTHER" id="PTHR48080:SF2">
    <property type="entry name" value="D-GALACTONATE DEHYDRATASE"/>
    <property type="match status" value="1"/>
</dbReference>
<dbReference type="SUPFAM" id="SSF54826">
    <property type="entry name" value="Enolase N-terminal domain-like"/>
    <property type="match status" value="1"/>
</dbReference>
<protein>
    <recommendedName>
        <fullName evidence="2">Mandelate racemase/muconate lactonizing enzyme N-terminal domain-containing protein</fullName>
    </recommendedName>
</protein>
<sequence length="47" mass="5224">QMHRSGFFPSEKIFCAAMSAIDIALWDIKGKALNQPVYNLIGGLTRN</sequence>
<organism evidence="3">
    <name type="scientific">marine sediment metagenome</name>
    <dbReference type="NCBI Taxonomy" id="412755"/>
    <lineage>
        <taxon>unclassified sequences</taxon>
        <taxon>metagenomes</taxon>
        <taxon>ecological metagenomes</taxon>
    </lineage>
</organism>
<reference evidence="3" key="1">
    <citation type="journal article" date="2014" name="Front. Microbiol.">
        <title>High frequency of phylogenetically diverse reductive dehalogenase-homologous genes in deep subseafloor sedimentary metagenomes.</title>
        <authorList>
            <person name="Kawai M."/>
            <person name="Futagami T."/>
            <person name="Toyoda A."/>
            <person name="Takaki Y."/>
            <person name="Nishi S."/>
            <person name="Hori S."/>
            <person name="Arai W."/>
            <person name="Tsubouchi T."/>
            <person name="Morono Y."/>
            <person name="Uchiyama I."/>
            <person name="Ito T."/>
            <person name="Fujiyama A."/>
            <person name="Inagaki F."/>
            <person name="Takami H."/>
        </authorList>
    </citation>
    <scope>NUCLEOTIDE SEQUENCE</scope>
    <source>
        <strain evidence="3">Expedition CK06-06</strain>
    </source>
</reference>